<sequence>MPHNTERDTELQSVLNLLMPIRRQRLSRSERQQRQEEQQLIRIAEQQHYHQQQVESLRQASHTQRDTFARETQGQRQTLEHLKKHLVAEQRLLSEIATETQQVQATQRQHENQRRQVDDAQNATRQCQKAVEKLEYLLTLPQEHV</sequence>
<dbReference type="RefSeq" id="WP_039322946.1">
    <property type="nucleotide sequence ID" value="NZ_JQHM01000001.1"/>
</dbReference>
<evidence type="ECO:0000313" key="2">
    <source>
        <dbReference type="EMBL" id="KFX07583.1"/>
    </source>
</evidence>
<dbReference type="EMBL" id="JQHM01000001">
    <property type="protein sequence ID" value="KFX07583.1"/>
    <property type="molecule type" value="Genomic_DNA"/>
</dbReference>
<evidence type="ECO:0000313" key="3">
    <source>
        <dbReference type="Proteomes" id="UP000032874"/>
    </source>
</evidence>
<dbReference type="Proteomes" id="UP000032874">
    <property type="component" value="Unassembled WGS sequence"/>
</dbReference>
<dbReference type="AlphaFoldDB" id="A0A093UH67"/>
<comment type="caution">
    <text evidence="2">The sequence shown here is derived from an EMBL/GenBank/DDBJ whole genome shotgun (WGS) entry which is preliminary data.</text>
</comment>
<dbReference type="eggNOG" id="ENOG5031CAE">
    <property type="taxonomic scope" value="Bacteria"/>
</dbReference>
<dbReference type="STRING" id="55207.KP22_05695"/>
<feature type="region of interest" description="Disordered" evidence="1">
    <location>
        <begin position="100"/>
        <end position="121"/>
    </location>
</feature>
<proteinExistence type="predicted"/>
<organism evidence="2 3">
    <name type="scientific">Pectobacterium betavasculorum</name>
    <dbReference type="NCBI Taxonomy" id="55207"/>
    <lineage>
        <taxon>Bacteria</taxon>
        <taxon>Pseudomonadati</taxon>
        <taxon>Pseudomonadota</taxon>
        <taxon>Gammaproteobacteria</taxon>
        <taxon>Enterobacterales</taxon>
        <taxon>Pectobacteriaceae</taxon>
        <taxon>Pectobacterium</taxon>
    </lineage>
</organism>
<reference evidence="2 3" key="1">
    <citation type="submission" date="2014-08" db="EMBL/GenBank/DDBJ databases">
        <title>Genome sequences of NCPPB Pectobacterium isolates.</title>
        <authorList>
            <person name="Glover R.H."/>
            <person name="Sapp M."/>
            <person name="Elphinstone J."/>
        </authorList>
    </citation>
    <scope>NUCLEOTIDE SEQUENCE [LARGE SCALE GENOMIC DNA]</scope>
    <source>
        <strain evidence="2 3">NCPPB 2795</strain>
    </source>
</reference>
<gene>
    <name evidence="2" type="ORF">KP22_05695</name>
</gene>
<evidence type="ECO:0000256" key="1">
    <source>
        <dbReference type="SAM" id="MobiDB-lite"/>
    </source>
</evidence>
<protein>
    <submittedName>
        <fullName evidence="2">Type III secretion protein</fullName>
    </submittedName>
</protein>
<feature type="compositionally biased region" description="Polar residues" evidence="1">
    <location>
        <begin position="51"/>
        <end position="62"/>
    </location>
</feature>
<feature type="region of interest" description="Disordered" evidence="1">
    <location>
        <begin position="51"/>
        <end position="76"/>
    </location>
</feature>
<name>A0A093UH67_9GAMM</name>
<accession>A0A093UH67</accession>
<feature type="compositionally biased region" description="Basic and acidic residues" evidence="1">
    <location>
        <begin position="108"/>
        <end position="118"/>
    </location>
</feature>